<dbReference type="InterPro" id="IPR006059">
    <property type="entry name" value="SBP"/>
</dbReference>
<evidence type="ECO:0000313" key="5">
    <source>
        <dbReference type="Proteomes" id="UP000012589"/>
    </source>
</evidence>
<dbReference type="GO" id="GO:0015768">
    <property type="term" value="P:maltose transport"/>
    <property type="evidence" value="ECO:0007669"/>
    <property type="project" value="TreeGrafter"/>
</dbReference>
<keyword evidence="3" id="KW-0732">Signal</keyword>
<dbReference type="PATRIC" id="fig|1235802.3.peg.3969"/>
<keyword evidence="5" id="KW-1185">Reference proteome</keyword>
<dbReference type="Proteomes" id="UP000012589">
    <property type="component" value="Unassembled WGS sequence"/>
</dbReference>
<comment type="caution">
    <text evidence="4">The sequence shown here is derived from an EMBL/GenBank/DDBJ whole genome shotgun (WGS) entry which is preliminary data.</text>
</comment>
<dbReference type="eggNOG" id="COG2182">
    <property type="taxonomic scope" value="Bacteria"/>
</dbReference>
<dbReference type="HOGENOM" id="CLU_031285_17_3_9"/>
<keyword evidence="2" id="KW-0813">Transport</keyword>
<sequence>MQRVKKTDKKQKVRRVKDGCLVFAVLATGAVLLSGCGKDYKEEPGTTKEQEKEEKAKREQVSLTVWGAEEDTELMKQVLEQFEQEYQDEADFQIVYQAQGESGCKDVLFGGLEDGADVFTFPDDQLQALAAAGAIEPVPDAERIREEHLPKAIEAASVADTMYAYPLTADNGYFLFYNKEFFSDEDVLSFDRMLDIAADNGKYVSMDWSSAWYVYAFFGNTGMEAGLNDDGITNFCNWNLKEGEITGVDVARSMLDIAANPGFSNRTDAEFMQGVMDATVIAGISGSWNAVAIQQAWGDNMGAAKLPVYSCAGQKVQMASFSGCKLIGVNAYSKYPEWAQKMAEWIVSEQNQKLRFELRGQGPSNKQAAVSEQVQQSPVISALLAQSEYSHLQRVGGKFWEPVETFAGNMALGNESGEDLQKQLDRMVEKVTSR</sequence>
<accession>N2A9W6</accession>
<gene>
    <name evidence="4" type="ORF">C823_03764</name>
</gene>
<dbReference type="Pfam" id="PF13416">
    <property type="entry name" value="SBP_bac_8"/>
    <property type="match status" value="1"/>
</dbReference>
<evidence type="ECO:0000256" key="1">
    <source>
        <dbReference type="ARBA" id="ARBA00008520"/>
    </source>
</evidence>
<dbReference type="AlphaFoldDB" id="N2A9W6"/>
<dbReference type="PANTHER" id="PTHR30061:SF50">
    <property type="entry name" value="MALTOSE_MALTODEXTRIN-BINDING PERIPLASMIC PROTEIN"/>
    <property type="match status" value="1"/>
</dbReference>
<evidence type="ECO:0000313" key="4">
    <source>
        <dbReference type="EMBL" id="EMZ22895.1"/>
    </source>
</evidence>
<dbReference type="EMBL" id="AQFT01000115">
    <property type="protein sequence ID" value="EMZ22895.1"/>
    <property type="molecule type" value="Genomic_DNA"/>
</dbReference>
<dbReference type="PANTHER" id="PTHR30061">
    <property type="entry name" value="MALTOSE-BINDING PERIPLASMIC PROTEIN"/>
    <property type="match status" value="1"/>
</dbReference>
<evidence type="ECO:0000256" key="2">
    <source>
        <dbReference type="ARBA" id="ARBA00022448"/>
    </source>
</evidence>
<evidence type="ECO:0008006" key="6">
    <source>
        <dbReference type="Google" id="ProtNLM"/>
    </source>
</evidence>
<dbReference type="GO" id="GO:1901982">
    <property type="term" value="F:maltose binding"/>
    <property type="evidence" value="ECO:0007669"/>
    <property type="project" value="TreeGrafter"/>
</dbReference>
<dbReference type="SUPFAM" id="SSF53850">
    <property type="entry name" value="Periplasmic binding protein-like II"/>
    <property type="match status" value="1"/>
</dbReference>
<organism evidence="4 5">
    <name type="scientific">Eubacterium plexicaudatum ASF492</name>
    <dbReference type="NCBI Taxonomy" id="1235802"/>
    <lineage>
        <taxon>Bacteria</taxon>
        <taxon>Bacillati</taxon>
        <taxon>Bacillota</taxon>
        <taxon>Clostridia</taxon>
        <taxon>Eubacteriales</taxon>
        <taxon>Eubacteriaceae</taxon>
        <taxon>Eubacterium</taxon>
    </lineage>
</organism>
<dbReference type="GO" id="GO:0055052">
    <property type="term" value="C:ATP-binding cassette (ABC) transporter complex, substrate-binding subunit-containing"/>
    <property type="evidence" value="ECO:0007669"/>
    <property type="project" value="TreeGrafter"/>
</dbReference>
<reference evidence="4 5" key="1">
    <citation type="journal article" date="2014" name="Genome Announc.">
        <title>Draft genome sequences of the altered schaedler flora, a defined bacterial community from gnotobiotic mice.</title>
        <authorList>
            <person name="Wannemuehler M.J."/>
            <person name="Overstreet A.M."/>
            <person name="Ward D.V."/>
            <person name="Phillips G.J."/>
        </authorList>
    </citation>
    <scope>NUCLEOTIDE SEQUENCE [LARGE SCALE GENOMIC DNA]</scope>
    <source>
        <strain evidence="4 5">ASF492</strain>
    </source>
</reference>
<dbReference type="STRING" id="1235802.C823_03764"/>
<dbReference type="GO" id="GO:0042956">
    <property type="term" value="P:maltodextrin transmembrane transport"/>
    <property type="evidence" value="ECO:0007669"/>
    <property type="project" value="TreeGrafter"/>
</dbReference>
<evidence type="ECO:0000256" key="3">
    <source>
        <dbReference type="ARBA" id="ARBA00022729"/>
    </source>
</evidence>
<comment type="similarity">
    <text evidence="1">Belongs to the bacterial solute-binding protein 1 family.</text>
</comment>
<dbReference type="OrthoDB" id="9764072at2"/>
<dbReference type="Gene3D" id="3.40.190.10">
    <property type="entry name" value="Periplasmic binding protein-like II"/>
    <property type="match status" value="2"/>
</dbReference>
<name>N2A9W6_9FIRM</name>
<proteinExistence type="inferred from homology"/>
<protein>
    <recommendedName>
        <fullName evidence="6">Extracellular solute-binding protein</fullName>
    </recommendedName>
</protein>